<keyword evidence="2" id="KW-0812">Transmembrane</keyword>
<evidence type="ECO:0000256" key="3">
    <source>
        <dbReference type="ARBA" id="ARBA00022989"/>
    </source>
</evidence>
<sequence>MTRGAWMCGQQDDGLNIWFAPRQHDKPFVDPERAQKWRLSLAALLFLTVLLSDHLWFCAEATRTQTRDRFAWTDAAGERRDAAFAGNSTERSSWRPETCPPDSLSESCFAFEDAEPAVCRALSLSVSEEPAGTRAVDFNLSHLYLAFCNTYSLLDLFYGSWSPDNLNCSLDAVMMGGNSRACTRCVEEFQRYDQHAQEKYEEFELLIEKYETDVYSVRTCMDECKMAYKPWLCSQYFQTTQMNCSDKIPCKQYCLEVQKRCPFILPDNDDLIYGGSPSFICSGLLRNDMSGVETECCDVRWDSPPNSHSDGTIKRTHPSCHHRVSVTTSGTSRLCNSRFRLCLLVLVLLHTVVTVTAAQNSTGISLGGITSVEESSTNEE</sequence>
<dbReference type="InterPro" id="IPR055288">
    <property type="entry name" value="NALCN_aux_factor_1/2"/>
</dbReference>
<dbReference type="KEGG" id="sfm:108933179"/>
<dbReference type="GO" id="GO:0005886">
    <property type="term" value="C:plasma membrane"/>
    <property type="evidence" value="ECO:0007669"/>
    <property type="project" value="TreeGrafter"/>
</dbReference>
<reference evidence="7 8" key="1">
    <citation type="submission" date="2019-04" db="EMBL/GenBank/DDBJ databases">
        <authorList>
            <consortium name="Wellcome Sanger Institute Data Sharing"/>
        </authorList>
    </citation>
    <scope>NUCLEOTIDE SEQUENCE [LARGE SCALE GENOMIC DNA]</scope>
</reference>
<proteinExistence type="inferred from homology"/>
<dbReference type="Ensembl" id="ENSSFOT00015060249.1">
    <property type="protein sequence ID" value="ENSSFOP00015038695.1"/>
    <property type="gene ID" value="ENSSFOG00015026637.1"/>
</dbReference>
<comment type="subcellular location">
    <subcellularLocation>
        <location evidence="1">Membrane</location>
        <topology evidence="1">Multi-pass membrane protein</topology>
    </subcellularLocation>
</comment>
<reference evidence="7" key="3">
    <citation type="submission" date="2025-09" db="UniProtKB">
        <authorList>
            <consortium name="Ensembl"/>
        </authorList>
    </citation>
    <scope>IDENTIFICATION</scope>
</reference>
<name>A0A8C9SFP2_SCLFO</name>
<dbReference type="GO" id="GO:0015275">
    <property type="term" value="F:stretch-activated, monoatomic cation-selective, calcium channel activity"/>
    <property type="evidence" value="ECO:0007669"/>
    <property type="project" value="TreeGrafter"/>
</dbReference>
<evidence type="ECO:0000256" key="5">
    <source>
        <dbReference type="ARBA" id="ARBA00023180"/>
    </source>
</evidence>
<dbReference type="AlphaFoldDB" id="A0A8C9SFP2"/>
<keyword evidence="5" id="KW-0325">Glycoprotein</keyword>
<keyword evidence="3" id="KW-1133">Transmembrane helix</keyword>
<dbReference type="PANTHER" id="PTHR15819">
    <property type="entry name" value="TRANSMEMBRANE PROTEIN FAM155"/>
    <property type="match status" value="1"/>
</dbReference>
<organism evidence="7 8">
    <name type="scientific">Scleropages formosus</name>
    <name type="common">Asian bonytongue</name>
    <name type="synonym">Osteoglossum formosum</name>
    <dbReference type="NCBI Taxonomy" id="113540"/>
    <lineage>
        <taxon>Eukaryota</taxon>
        <taxon>Metazoa</taxon>
        <taxon>Chordata</taxon>
        <taxon>Craniata</taxon>
        <taxon>Vertebrata</taxon>
        <taxon>Euteleostomi</taxon>
        <taxon>Actinopterygii</taxon>
        <taxon>Neopterygii</taxon>
        <taxon>Teleostei</taxon>
        <taxon>Osteoglossocephala</taxon>
        <taxon>Osteoglossomorpha</taxon>
        <taxon>Osteoglossiformes</taxon>
        <taxon>Osteoglossidae</taxon>
        <taxon>Scleropages</taxon>
    </lineage>
</organism>
<dbReference type="OrthoDB" id="10047996at2759"/>
<evidence type="ECO:0000256" key="4">
    <source>
        <dbReference type="ARBA" id="ARBA00023136"/>
    </source>
</evidence>
<gene>
    <name evidence="7" type="primary">NALF1</name>
    <name evidence="7" type="synonym">LOC108933179</name>
</gene>
<evidence type="ECO:0000313" key="7">
    <source>
        <dbReference type="Ensembl" id="ENSSFOP00015038695.1"/>
    </source>
</evidence>
<dbReference type="GO" id="GO:0098703">
    <property type="term" value="P:calcium ion import across plasma membrane"/>
    <property type="evidence" value="ECO:0007669"/>
    <property type="project" value="TreeGrafter"/>
</dbReference>
<dbReference type="GeneTree" id="ENSGT00940000155696"/>
<reference evidence="7" key="2">
    <citation type="submission" date="2025-08" db="UniProtKB">
        <authorList>
            <consortium name="Ensembl"/>
        </authorList>
    </citation>
    <scope>IDENTIFICATION</scope>
</reference>
<protein>
    <submittedName>
        <fullName evidence="7">NALCN channel auxiliary factor 1</fullName>
    </submittedName>
</protein>
<evidence type="ECO:0000256" key="1">
    <source>
        <dbReference type="ARBA" id="ARBA00004141"/>
    </source>
</evidence>
<evidence type="ECO:0000313" key="8">
    <source>
        <dbReference type="Proteomes" id="UP000694397"/>
    </source>
</evidence>
<dbReference type="PANTHER" id="PTHR15819:SF9">
    <property type="entry name" value="NALCN CHANNEL AUXILIARY FACTOR 1"/>
    <property type="match status" value="1"/>
</dbReference>
<evidence type="ECO:0000256" key="6">
    <source>
        <dbReference type="ARBA" id="ARBA00029445"/>
    </source>
</evidence>
<accession>A0A8C9SFP2</accession>
<evidence type="ECO:0000256" key="2">
    <source>
        <dbReference type="ARBA" id="ARBA00022692"/>
    </source>
</evidence>
<dbReference type="Proteomes" id="UP000694397">
    <property type="component" value="Chromosome 1"/>
</dbReference>
<keyword evidence="8" id="KW-1185">Reference proteome</keyword>
<keyword evidence="4" id="KW-0472">Membrane</keyword>
<comment type="similarity">
    <text evidence="6">Belongs to the NALF family.</text>
</comment>